<dbReference type="Gene3D" id="1.10.443.10">
    <property type="entry name" value="Intergrase catalytic core"/>
    <property type="match status" value="1"/>
</dbReference>
<dbReference type="OrthoDB" id="184666at2"/>
<evidence type="ECO:0000259" key="6">
    <source>
        <dbReference type="PROSITE" id="PS51898"/>
    </source>
</evidence>
<dbReference type="GO" id="GO:0015074">
    <property type="term" value="P:DNA integration"/>
    <property type="evidence" value="ECO:0007669"/>
    <property type="project" value="UniProtKB-KW"/>
</dbReference>
<comment type="caution">
    <text evidence="8">The sequence shown here is derived from an EMBL/GenBank/DDBJ whole genome shotgun (WGS) entry which is preliminary data.</text>
</comment>
<keyword evidence="4" id="KW-0233">DNA recombination</keyword>
<keyword evidence="2" id="KW-0229">DNA integration</keyword>
<dbReference type="PROSITE" id="PS51900">
    <property type="entry name" value="CB"/>
    <property type="match status" value="1"/>
</dbReference>
<dbReference type="GO" id="GO:0003677">
    <property type="term" value="F:DNA binding"/>
    <property type="evidence" value="ECO:0007669"/>
    <property type="project" value="UniProtKB-UniRule"/>
</dbReference>
<dbReference type="PANTHER" id="PTHR30349">
    <property type="entry name" value="PHAGE INTEGRASE-RELATED"/>
    <property type="match status" value="1"/>
</dbReference>
<evidence type="ECO:0000256" key="2">
    <source>
        <dbReference type="ARBA" id="ARBA00022908"/>
    </source>
</evidence>
<proteinExistence type="inferred from homology"/>
<name>A0A2P6MHQ2_ALKUR</name>
<dbReference type="PROSITE" id="PS51898">
    <property type="entry name" value="TYR_RECOMBINASE"/>
    <property type="match status" value="1"/>
</dbReference>
<dbReference type="InterPro" id="IPR011010">
    <property type="entry name" value="DNA_brk_join_enz"/>
</dbReference>
<protein>
    <recommendedName>
        <fullName evidence="10">Integrase</fullName>
    </recommendedName>
</protein>
<evidence type="ECO:0000313" key="9">
    <source>
        <dbReference type="Proteomes" id="UP000243650"/>
    </source>
</evidence>
<dbReference type="SUPFAM" id="SSF56349">
    <property type="entry name" value="DNA breaking-rejoining enzymes"/>
    <property type="match status" value="1"/>
</dbReference>
<dbReference type="InterPro" id="IPR013762">
    <property type="entry name" value="Integrase-like_cat_sf"/>
</dbReference>
<dbReference type="InterPro" id="IPR010998">
    <property type="entry name" value="Integrase_recombinase_N"/>
</dbReference>
<dbReference type="Pfam" id="PF02899">
    <property type="entry name" value="Phage_int_SAM_1"/>
    <property type="match status" value="1"/>
</dbReference>
<evidence type="ECO:0000256" key="4">
    <source>
        <dbReference type="ARBA" id="ARBA00023172"/>
    </source>
</evidence>
<organism evidence="8 9">
    <name type="scientific">Alkalicoccus urumqiensis</name>
    <name type="common">Bacillus urumqiensis</name>
    <dbReference type="NCBI Taxonomy" id="1548213"/>
    <lineage>
        <taxon>Bacteria</taxon>
        <taxon>Bacillati</taxon>
        <taxon>Bacillota</taxon>
        <taxon>Bacilli</taxon>
        <taxon>Bacillales</taxon>
        <taxon>Bacillaceae</taxon>
        <taxon>Alkalicoccus</taxon>
    </lineage>
</organism>
<dbReference type="Pfam" id="PF00589">
    <property type="entry name" value="Phage_integrase"/>
    <property type="match status" value="1"/>
</dbReference>
<evidence type="ECO:0000313" key="8">
    <source>
        <dbReference type="EMBL" id="PRO65806.1"/>
    </source>
</evidence>
<dbReference type="InterPro" id="IPR044068">
    <property type="entry name" value="CB"/>
</dbReference>
<dbReference type="RefSeq" id="WP_105958902.1">
    <property type="nucleotide sequence ID" value="NZ_PVNS01000006.1"/>
</dbReference>
<evidence type="ECO:0000256" key="5">
    <source>
        <dbReference type="PROSITE-ProRule" id="PRU01248"/>
    </source>
</evidence>
<dbReference type="Gene3D" id="1.10.150.130">
    <property type="match status" value="1"/>
</dbReference>
<dbReference type="Proteomes" id="UP000243650">
    <property type="component" value="Unassembled WGS sequence"/>
</dbReference>
<dbReference type="EMBL" id="PVNS01000006">
    <property type="protein sequence ID" value="PRO65806.1"/>
    <property type="molecule type" value="Genomic_DNA"/>
</dbReference>
<feature type="domain" description="Tyr recombinase" evidence="6">
    <location>
        <begin position="105"/>
        <end position="286"/>
    </location>
</feature>
<dbReference type="GO" id="GO:0006310">
    <property type="term" value="P:DNA recombination"/>
    <property type="evidence" value="ECO:0007669"/>
    <property type="project" value="UniProtKB-KW"/>
</dbReference>
<sequence>MNKDNQQLAAFARWLEEQNKAGRTVENYVADAKRLLRFRGGEAEALTRQDMKQFLQVMEEEGYRPATINKAVISLRMFDRFLMETTGREAPLIQLKRDRVTEAQRGIDVLAAKEVEALTEAARKPTVSQRDRAVLFTFLYTGMRVSEAAGLQVRDVDLLRRMLHVRGKGGKHREVPMHGKVAVELGTYLEDERASSSHAESPFCFLSQRGVRMYRDTLNQIVKRIGLEAELTVHPHLLRRTFASQLLEQGTDLLLISHYLGHHSVTVSAKYYLQHSTAFRQEQIDRLP</sequence>
<evidence type="ECO:0008006" key="10">
    <source>
        <dbReference type="Google" id="ProtNLM"/>
    </source>
</evidence>
<evidence type="ECO:0000256" key="1">
    <source>
        <dbReference type="ARBA" id="ARBA00008857"/>
    </source>
</evidence>
<reference evidence="8 9" key="1">
    <citation type="submission" date="2018-03" db="EMBL/GenBank/DDBJ databases">
        <title>Bacillus urumqiensis sp. nov., a moderately haloalkaliphilic bacterium isolated from a salt lake.</title>
        <authorList>
            <person name="Zhao B."/>
            <person name="Liao Z."/>
        </authorList>
    </citation>
    <scope>NUCLEOTIDE SEQUENCE [LARGE SCALE GENOMIC DNA]</scope>
    <source>
        <strain evidence="8 9">BZ-SZ-XJ18</strain>
    </source>
</reference>
<dbReference type="InterPro" id="IPR002104">
    <property type="entry name" value="Integrase_catalytic"/>
</dbReference>
<dbReference type="PANTHER" id="PTHR30349:SF41">
    <property type="entry name" value="INTEGRASE_RECOMBINASE PROTEIN MJ0367-RELATED"/>
    <property type="match status" value="1"/>
</dbReference>
<comment type="similarity">
    <text evidence="1">Belongs to the 'phage' integrase family.</text>
</comment>
<keyword evidence="3 5" id="KW-0238">DNA-binding</keyword>
<dbReference type="InterPro" id="IPR004107">
    <property type="entry name" value="Integrase_SAM-like_N"/>
</dbReference>
<evidence type="ECO:0000256" key="3">
    <source>
        <dbReference type="ARBA" id="ARBA00023125"/>
    </source>
</evidence>
<feature type="domain" description="Core-binding (CB)" evidence="7">
    <location>
        <begin position="2"/>
        <end position="83"/>
    </location>
</feature>
<evidence type="ECO:0000259" key="7">
    <source>
        <dbReference type="PROSITE" id="PS51900"/>
    </source>
</evidence>
<keyword evidence="9" id="KW-1185">Reference proteome</keyword>
<dbReference type="CDD" id="cd00397">
    <property type="entry name" value="DNA_BRE_C"/>
    <property type="match status" value="1"/>
</dbReference>
<accession>A0A2P6MHQ2</accession>
<dbReference type="AlphaFoldDB" id="A0A2P6MHQ2"/>
<dbReference type="InterPro" id="IPR050090">
    <property type="entry name" value="Tyrosine_recombinase_XerCD"/>
</dbReference>
<gene>
    <name evidence="8" type="ORF">C6I21_07870</name>
</gene>